<evidence type="ECO:0000313" key="1">
    <source>
        <dbReference type="EMBL" id="CAE0791254.1"/>
    </source>
</evidence>
<dbReference type="AlphaFoldDB" id="A0A7S4C9U2"/>
<reference evidence="1" key="1">
    <citation type="submission" date="2021-01" db="EMBL/GenBank/DDBJ databases">
        <authorList>
            <person name="Corre E."/>
            <person name="Pelletier E."/>
            <person name="Niang G."/>
            <person name="Scheremetjew M."/>
            <person name="Finn R."/>
            <person name="Kale V."/>
            <person name="Holt S."/>
            <person name="Cochrane G."/>
            <person name="Meng A."/>
            <person name="Brown T."/>
            <person name="Cohen L."/>
        </authorList>
    </citation>
    <scope>NUCLEOTIDE SEQUENCE</scope>
    <source>
        <strain evidence="1">CCMP1594</strain>
    </source>
</reference>
<sequence>MRAFWEKAADPSKFAPQECAAENELTSVMTTEDCRGLRELGIMQCENKAESACTGDCKWDAVGGMCSIDPTVFKQKIDGVCTGNCFTTVKSALDKFASDSSCTGGGVLASMLPTFENMCFKFNGEYCLLALMNSMSSMGSSMTLMPTERPTKAQVERMCKPCNVIMMGKMFSSMDMSTLGGFGAGMNGAAMGAMITGMYDAMCAKVGDKWCALEPGGMLSMTDLASLDSMINVTTFCEKPCMKKVILRVMNAVMPLIPGEEGVKQKGLIDSVLKYMCVKNANGQYCMDFFEAEGDVDDMGNQTNCTAWQAAGCCVGSAKIILHASGIKSMDAEIDNMTQTCGITAAPCSIDPKGKEVRVRMRTSVKWSWVKKNKAKFIAAVKRDAAMNAGIAPDYIKEVIVEGSDGSTLSAKFDLLADPDTVVIIVVKGIDDAASDAAANDLNAALSGGRVKFTETETMFKEDPVNRVASLSFAPESGTTGGTSGASRPGAAAGLMLFLISFAMAWF</sequence>
<organism evidence="1">
    <name type="scientific">Eutreptiella gymnastica</name>
    <dbReference type="NCBI Taxonomy" id="73025"/>
    <lineage>
        <taxon>Eukaryota</taxon>
        <taxon>Discoba</taxon>
        <taxon>Euglenozoa</taxon>
        <taxon>Euglenida</taxon>
        <taxon>Spirocuta</taxon>
        <taxon>Euglenophyceae</taxon>
        <taxon>Eutreptiales</taxon>
        <taxon>Eutreptiaceae</taxon>
        <taxon>Eutreptiella</taxon>
    </lineage>
</organism>
<gene>
    <name evidence="1" type="ORF">EGYM00163_LOCUS2368</name>
</gene>
<name>A0A7S4C9U2_9EUGL</name>
<proteinExistence type="predicted"/>
<accession>A0A7S4C9U2</accession>
<dbReference type="EMBL" id="HBJA01007578">
    <property type="protein sequence ID" value="CAE0791254.1"/>
    <property type="molecule type" value="Transcribed_RNA"/>
</dbReference>
<protein>
    <submittedName>
        <fullName evidence="1">Uncharacterized protein</fullName>
    </submittedName>
</protein>